<dbReference type="GO" id="GO:0004386">
    <property type="term" value="F:helicase activity"/>
    <property type="evidence" value="ECO:0007669"/>
    <property type="project" value="UniProtKB-KW"/>
</dbReference>
<reference evidence="2" key="1">
    <citation type="submission" date="2020-08" db="EMBL/GenBank/DDBJ databases">
        <title>Multicomponent nature underlies the extraordinary mechanical properties of spider dragline silk.</title>
        <authorList>
            <person name="Kono N."/>
            <person name="Nakamura H."/>
            <person name="Mori M."/>
            <person name="Yoshida Y."/>
            <person name="Ohtoshi R."/>
            <person name="Malay A.D."/>
            <person name="Moran D.A.P."/>
            <person name="Tomita M."/>
            <person name="Numata K."/>
            <person name="Arakawa K."/>
        </authorList>
    </citation>
    <scope>NUCLEOTIDE SEQUENCE</scope>
</reference>
<protein>
    <submittedName>
        <fullName evidence="2">ATP-dependent DNA helicase</fullName>
    </submittedName>
</protein>
<keyword evidence="2" id="KW-0547">Nucleotide-binding</keyword>
<evidence type="ECO:0000313" key="3">
    <source>
        <dbReference type="Proteomes" id="UP000887159"/>
    </source>
</evidence>
<feature type="domain" description="UvrD-like helicase C-terminal" evidence="1">
    <location>
        <begin position="29"/>
        <end position="67"/>
    </location>
</feature>
<evidence type="ECO:0000259" key="1">
    <source>
        <dbReference type="Pfam" id="PF13538"/>
    </source>
</evidence>
<dbReference type="AlphaFoldDB" id="A0A8X6VT67"/>
<proteinExistence type="predicted"/>
<comment type="caution">
    <text evidence="2">The sequence shown here is derived from an EMBL/GenBank/DDBJ whole genome shotgun (WGS) entry which is preliminary data.</text>
</comment>
<dbReference type="EMBL" id="BMAU01021357">
    <property type="protein sequence ID" value="GFY21260.1"/>
    <property type="molecule type" value="Genomic_DNA"/>
</dbReference>
<dbReference type="Pfam" id="PF13538">
    <property type="entry name" value="UvrD_C_2"/>
    <property type="match status" value="1"/>
</dbReference>
<dbReference type="CDD" id="cd18809">
    <property type="entry name" value="SF1_C_RecD"/>
    <property type="match status" value="1"/>
</dbReference>
<dbReference type="Gene3D" id="3.40.50.300">
    <property type="entry name" value="P-loop containing nucleotide triphosphate hydrolases"/>
    <property type="match status" value="1"/>
</dbReference>
<gene>
    <name evidence="2" type="ORF">TNCV_3993041</name>
</gene>
<keyword evidence="2" id="KW-0378">Hydrolase</keyword>
<keyword evidence="2" id="KW-0067">ATP-binding</keyword>
<keyword evidence="2" id="KW-0347">Helicase</keyword>
<sequence length="199" mass="22137">MIEYWVTNIETLGSAAINAKRNHFPVVSACAITIQKSKGASFNEVVYKYEKTHSQQLVYVALSRATSLEGLYIVTESSDPKFFHSINNEENIDVPNFHCIAKFQRHNHRGGGVAMHKSKGDTTTYAASEMDVATNTTESFGINESCIGEMCVVKCKAENEPIILMAIIYMSPNQSSKKIIEFIHKNLVAYTVCEAGQLF</sequence>
<evidence type="ECO:0000313" key="2">
    <source>
        <dbReference type="EMBL" id="GFY21260.1"/>
    </source>
</evidence>
<name>A0A8X6VT67_TRICX</name>
<accession>A0A8X6VT67</accession>
<dbReference type="Proteomes" id="UP000887159">
    <property type="component" value="Unassembled WGS sequence"/>
</dbReference>
<dbReference type="InterPro" id="IPR027785">
    <property type="entry name" value="UvrD-like_helicase_C"/>
</dbReference>
<dbReference type="SUPFAM" id="SSF52540">
    <property type="entry name" value="P-loop containing nucleoside triphosphate hydrolases"/>
    <property type="match status" value="1"/>
</dbReference>
<dbReference type="InterPro" id="IPR027417">
    <property type="entry name" value="P-loop_NTPase"/>
</dbReference>
<keyword evidence="3" id="KW-1185">Reference proteome</keyword>
<organism evidence="2 3">
    <name type="scientific">Trichonephila clavipes</name>
    <name type="common">Golden silk orbweaver</name>
    <name type="synonym">Nephila clavipes</name>
    <dbReference type="NCBI Taxonomy" id="2585209"/>
    <lineage>
        <taxon>Eukaryota</taxon>
        <taxon>Metazoa</taxon>
        <taxon>Ecdysozoa</taxon>
        <taxon>Arthropoda</taxon>
        <taxon>Chelicerata</taxon>
        <taxon>Arachnida</taxon>
        <taxon>Araneae</taxon>
        <taxon>Araneomorphae</taxon>
        <taxon>Entelegynae</taxon>
        <taxon>Araneoidea</taxon>
        <taxon>Nephilidae</taxon>
        <taxon>Trichonephila</taxon>
    </lineage>
</organism>